<organism evidence="2 3">
    <name type="scientific">Lactobacillus amylovorus subsp. animalium</name>
    <dbReference type="NCBI Taxonomy" id="3378536"/>
    <lineage>
        <taxon>Bacteria</taxon>
        <taxon>Bacillati</taxon>
        <taxon>Bacillota</taxon>
        <taxon>Bacilli</taxon>
        <taxon>Lactobacillales</taxon>
        <taxon>Lactobacillaceae</taxon>
        <taxon>Lactobacillus</taxon>
    </lineage>
</organism>
<feature type="signal peptide" evidence="1">
    <location>
        <begin position="1"/>
        <end position="30"/>
    </location>
</feature>
<evidence type="ECO:0008006" key="4">
    <source>
        <dbReference type="Google" id="ProtNLM"/>
    </source>
</evidence>
<dbReference type="EMBL" id="BAAAAK010000024">
    <property type="protein sequence ID" value="GAA0043266.1"/>
    <property type="molecule type" value="Genomic_DNA"/>
</dbReference>
<evidence type="ECO:0000313" key="3">
    <source>
        <dbReference type="Proteomes" id="UP001437574"/>
    </source>
</evidence>
<feature type="chain" id="PRO_5044799554" description="Surface layer protein A domain-containing protein" evidence="1">
    <location>
        <begin position="31"/>
        <end position="91"/>
    </location>
</feature>
<accession>A0ABC9VQM4</accession>
<dbReference type="RefSeq" id="WP_353303234.1">
    <property type="nucleotide sequence ID" value="NZ_BAAAAK010000024.1"/>
</dbReference>
<name>A0ABC9VQM4_LACAM</name>
<evidence type="ECO:0000313" key="2">
    <source>
        <dbReference type="EMBL" id="GAA0043266.1"/>
    </source>
</evidence>
<evidence type="ECO:0000256" key="1">
    <source>
        <dbReference type="SAM" id="SignalP"/>
    </source>
</evidence>
<dbReference type="Proteomes" id="UP001437574">
    <property type="component" value="Unassembled WGS sequence"/>
</dbReference>
<sequence length="91" mass="9828">MKLNNKILSSAAAALAAVSLGLITSQTVNAQSITLHKGYDKTATPYIRQKGEFIHANKSIKIKNYKFYGQPTLTKGDKVVYASATTPSLIN</sequence>
<reference evidence="2 3" key="1">
    <citation type="journal article" date="2024" name="Int. J. Syst. Evol. Microbiol.">
        <title>Proposal of Lactobacillus amylovorus subsp. animalis subsp. nov. and an emended description of Lactobacillus amylovorus.</title>
        <authorList>
            <person name="Yamane K."/>
            <person name="Tanizawa Y."/>
            <person name="Kobayashi H."/>
            <person name="Kamizono T."/>
            <person name="Kojima Y."/>
            <person name="Takagi H."/>
            <person name="Tohno M."/>
        </authorList>
    </citation>
    <scope>NUCLEOTIDE SEQUENCE [LARGE SCALE GENOMIC DNA]</scope>
    <source>
        <strain evidence="2 3">TKL145</strain>
    </source>
</reference>
<comment type="caution">
    <text evidence="2">The sequence shown here is derived from an EMBL/GenBank/DDBJ whole genome shotgun (WGS) entry which is preliminary data.</text>
</comment>
<dbReference type="AlphaFoldDB" id="A0ABC9VQM4"/>
<protein>
    <recommendedName>
        <fullName evidence="4">Surface layer protein A domain-containing protein</fullName>
    </recommendedName>
</protein>
<proteinExistence type="predicted"/>
<keyword evidence="1" id="KW-0732">Signal</keyword>
<gene>
    <name evidence="2" type="ORF">LATKL145_16780</name>
</gene>
<reference evidence="3" key="2">
    <citation type="submission" date="2024-01" db="EMBL/GenBank/DDBJ databases">
        <title>Draft genome sequence of Lactobacillus amylovorus strain TKL145.</title>
        <authorList>
            <person name="Tohno M."/>
            <person name="Tanizawa Y."/>
        </authorList>
    </citation>
    <scope>NUCLEOTIDE SEQUENCE [LARGE SCALE GENOMIC DNA]</scope>
    <source>
        <strain evidence="3">TKL145</strain>
    </source>
</reference>